<dbReference type="EC" id="4.2.1.51" evidence="2"/>
<dbReference type="CDD" id="cd04880">
    <property type="entry name" value="ACT_AAAH-PDT-like"/>
    <property type="match status" value="1"/>
</dbReference>
<dbReference type="PROSITE" id="PS51171">
    <property type="entry name" value="PREPHENATE_DEHYDR_3"/>
    <property type="match status" value="1"/>
</dbReference>
<keyword evidence="4" id="KW-0057">Aromatic amino acid biosynthesis</keyword>
<evidence type="ECO:0000256" key="4">
    <source>
        <dbReference type="ARBA" id="ARBA00023141"/>
    </source>
</evidence>
<evidence type="ECO:0000313" key="9">
    <source>
        <dbReference type="EMBL" id="AQS53655.1"/>
    </source>
</evidence>
<gene>
    <name evidence="9" type="primary">pheA</name>
    <name evidence="9" type="ORF">BW727_101288</name>
</gene>
<keyword evidence="5" id="KW-0584">Phenylalanine biosynthesis</keyword>
<dbReference type="RefSeq" id="WP_062468705.1">
    <property type="nucleotide sequence ID" value="NZ_BBYN01000009.1"/>
</dbReference>
<dbReference type="AlphaFoldDB" id="A0A1S6IQ25"/>
<comment type="catalytic activity">
    <reaction evidence="7">
        <text>prephenate + H(+) = 3-phenylpyruvate + CO2 + H2O</text>
        <dbReference type="Rhea" id="RHEA:21648"/>
        <dbReference type="ChEBI" id="CHEBI:15377"/>
        <dbReference type="ChEBI" id="CHEBI:15378"/>
        <dbReference type="ChEBI" id="CHEBI:16526"/>
        <dbReference type="ChEBI" id="CHEBI:18005"/>
        <dbReference type="ChEBI" id="CHEBI:29934"/>
        <dbReference type="EC" id="4.2.1.51"/>
    </reaction>
</comment>
<dbReference type="GO" id="GO:0005737">
    <property type="term" value="C:cytoplasm"/>
    <property type="evidence" value="ECO:0007669"/>
    <property type="project" value="TreeGrafter"/>
</dbReference>
<dbReference type="KEGG" id="jda:BW727_101288"/>
<dbReference type="OrthoDB" id="9802281at2"/>
<keyword evidence="6" id="KW-0456">Lyase</keyword>
<keyword evidence="3" id="KW-0028">Amino-acid biosynthesis</keyword>
<accession>A0A1S6IQ25</accession>
<organism evidence="9 10">
    <name type="scientific">Jeotgalibaca dankookensis</name>
    <dbReference type="NCBI Taxonomy" id="708126"/>
    <lineage>
        <taxon>Bacteria</taxon>
        <taxon>Bacillati</taxon>
        <taxon>Bacillota</taxon>
        <taxon>Bacilli</taxon>
        <taxon>Lactobacillales</taxon>
        <taxon>Carnobacteriaceae</taxon>
        <taxon>Jeotgalibaca</taxon>
    </lineage>
</organism>
<sequence>MKVGYQGIPGSYSETVVQSQYKATEELDVVGYSNFPDLVHDLATKKLDCAVIPVENSTTGLIARSVDLFRYQPIVATAEHYESVQHTLWGLPGSELSTIQTVYSHPEALSQCDHFFKVHPYLEAKAYEDTAKAALFIKEKMDTNQAAIASPRAGKLYGLKDLKSQIQTENSNTTRFYMMKYKDNAVLTGNQLSLYAETRHKSGALSKLLQVFNLFDCNLLALNARPISGKSFVYGFFIELNIASMQVPFEILWQTLQQVSEYVQLLGQFDVEIKKEG</sequence>
<evidence type="ECO:0000259" key="8">
    <source>
        <dbReference type="PROSITE" id="PS51171"/>
    </source>
</evidence>
<dbReference type="Gene3D" id="3.30.70.260">
    <property type="match status" value="1"/>
</dbReference>
<dbReference type="PANTHER" id="PTHR21022">
    <property type="entry name" value="PREPHENATE DEHYDRATASE P PROTEIN"/>
    <property type="match status" value="1"/>
</dbReference>
<dbReference type="UniPathway" id="UPA00121">
    <property type="reaction ID" value="UER00345"/>
</dbReference>
<protein>
    <recommendedName>
        <fullName evidence="2">prephenate dehydratase</fullName>
        <ecNumber evidence="2">4.2.1.51</ecNumber>
    </recommendedName>
</protein>
<evidence type="ECO:0000256" key="5">
    <source>
        <dbReference type="ARBA" id="ARBA00023222"/>
    </source>
</evidence>
<dbReference type="InterPro" id="IPR045865">
    <property type="entry name" value="ACT-like_dom_sf"/>
</dbReference>
<dbReference type="SUPFAM" id="SSF53850">
    <property type="entry name" value="Periplasmic binding protein-like II"/>
    <property type="match status" value="1"/>
</dbReference>
<dbReference type="PANTHER" id="PTHR21022:SF19">
    <property type="entry name" value="PREPHENATE DEHYDRATASE-RELATED"/>
    <property type="match status" value="1"/>
</dbReference>
<dbReference type="GO" id="GO:0009094">
    <property type="term" value="P:L-phenylalanine biosynthetic process"/>
    <property type="evidence" value="ECO:0007669"/>
    <property type="project" value="UniProtKB-UniPathway"/>
</dbReference>
<dbReference type="Gene3D" id="3.40.190.10">
    <property type="entry name" value="Periplasmic binding protein-like II"/>
    <property type="match status" value="2"/>
</dbReference>
<evidence type="ECO:0000256" key="6">
    <source>
        <dbReference type="ARBA" id="ARBA00023239"/>
    </source>
</evidence>
<evidence type="ECO:0000256" key="3">
    <source>
        <dbReference type="ARBA" id="ARBA00022605"/>
    </source>
</evidence>
<dbReference type="Proteomes" id="UP000188993">
    <property type="component" value="Chromosome"/>
</dbReference>
<evidence type="ECO:0000256" key="1">
    <source>
        <dbReference type="ARBA" id="ARBA00004741"/>
    </source>
</evidence>
<comment type="pathway">
    <text evidence="1">Amino-acid biosynthesis; L-phenylalanine biosynthesis; phenylpyruvate from prephenate: step 1/1.</text>
</comment>
<evidence type="ECO:0000313" key="10">
    <source>
        <dbReference type="Proteomes" id="UP000188993"/>
    </source>
</evidence>
<dbReference type="InterPro" id="IPR001086">
    <property type="entry name" value="Preph_deHydtase"/>
</dbReference>
<dbReference type="STRING" id="708126.BW727_101288"/>
<dbReference type="GO" id="GO:0004664">
    <property type="term" value="F:prephenate dehydratase activity"/>
    <property type="evidence" value="ECO:0007669"/>
    <property type="project" value="UniProtKB-EC"/>
</dbReference>
<reference evidence="9 10" key="1">
    <citation type="journal article" date="2014" name="Int. J. Syst. Evol. Microbiol.">
        <title>Jeotgalibaca dankookensis gen. nov., sp. nov., a member of the family Carnobacteriaceae, isolated from seujeot (Korean traditional food).</title>
        <authorList>
            <person name="Lee D.G."/>
            <person name="Trujillo M.E."/>
            <person name="Kang H."/>
            <person name="Ahn T.Y."/>
        </authorList>
    </citation>
    <scope>NUCLEOTIDE SEQUENCE [LARGE SCALE GENOMIC DNA]</scope>
    <source>
        <strain evidence="9 10">EX-07</strain>
    </source>
</reference>
<dbReference type="CDD" id="cd13631">
    <property type="entry name" value="PBP2_Ct-PDT_like"/>
    <property type="match status" value="1"/>
</dbReference>
<dbReference type="Pfam" id="PF00800">
    <property type="entry name" value="PDT"/>
    <property type="match status" value="1"/>
</dbReference>
<dbReference type="SUPFAM" id="SSF55021">
    <property type="entry name" value="ACT-like"/>
    <property type="match status" value="1"/>
</dbReference>
<name>A0A1S6IQ25_9LACT</name>
<dbReference type="EMBL" id="CP019728">
    <property type="protein sequence ID" value="AQS53655.1"/>
    <property type="molecule type" value="Genomic_DNA"/>
</dbReference>
<keyword evidence="10" id="KW-1185">Reference proteome</keyword>
<evidence type="ECO:0000256" key="2">
    <source>
        <dbReference type="ARBA" id="ARBA00013147"/>
    </source>
</evidence>
<feature type="domain" description="Prephenate dehydratase" evidence="8">
    <location>
        <begin position="2"/>
        <end position="181"/>
    </location>
</feature>
<evidence type="ECO:0000256" key="7">
    <source>
        <dbReference type="ARBA" id="ARBA00047848"/>
    </source>
</evidence>
<proteinExistence type="predicted"/>